<evidence type="ECO:0000313" key="1">
    <source>
        <dbReference type="EMBL" id="WAH35054.1"/>
    </source>
</evidence>
<dbReference type="RefSeq" id="WP_268041886.1">
    <property type="nucleotide sequence ID" value="NZ_CP104064.1"/>
</dbReference>
<reference evidence="1" key="1">
    <citation type="submission" date="2022-08" db="EMBL/GenBank/DDBJ databases">
        <title>Alicyclobacillus dauci DSM2870, complete genome.</title>
        <authorList>
            <person name="Wang Q."/>
            <person name="Cai R."/>
            <person name="Wang Z."/>
        </authorList>
    </citation>
    <scope>NUCLEOTIDE SEQUENCE</scope>
    <source>
        <strain evidence="1">DSM 28700</strain>
    </source>
</reference>
<name>A0ABY6YYA0_9BACL</name>
<dbReference type="EMBL" id="CP104064">
    <property type="protein sequence ID" value="WAH35054.1"/>
    <property type="molecule type" value="Genomic_DNA"/>
</dbReference>
<keyword evidence="2" id="KW-1185">Reference proteome</keyword>
<protein>
    <submittedName>
        <fullName evidence="1">Uncharacterized protein</fullName>
    </submittedName>
</protein>
<dbReference type="Proteomes" id="UP001164803">
    <property type="component" value="Chromosome"/>
</dbReference>
<proteinExistence type="predicted"/>
<sequence>MQAKADRAKAIKWLHQLIDDRVNQRIRELGMPGFLISGVVSTTRVTNGNTFADVYLNGSAVSSTNIPVNPDIAANVTANTPVWVLQVNFNSLDLYVLARKLA</sequence>
<evidence type="ECO:0000313" key="2">
    <source>
        <dbReference type="Proteomes" id="UP001164803"/>
    </source>
</evidence>
<organism evidence="1 2">
    <name type="scientific">Alicyclobacillus dauci</name>
    <dbReference type="NCBI Taxonomy" id="1475485"/>
    <lineage>
        <taxon>Bacteria</taxon>
        <taxon>Bacillati</taxon>
        <taxon>Bacillota</taxon>
        <taxon>Bacilli</taxon>
        <taxon>Bacillales</taxon>
        <taxon>Alicyclobacillaceae</taxon>
        <taxon>Alicyclobacillus</taxon>
    </lineage>
</organism>
<gene>
    <name evidence="1" type="ORF">NZD86_12020</name>
</gene>
<accession>A0ABY6YYA0</accession>